<protein>
    <submittedName>
        <fullName evidence="1">Uncharacterized protein</fullName>
    </submittedName>
</protein>
<sequence length="118" mass="13417">MPKFLHRAKDSGRVARLYSAARIRYLRRKIPNGSTNPGPTRAAGRLLHQEHDRIPIPEDVPALGVRKGDEGVIRRLTYLRNTVFAFAMVTYSTGQLRAWVVVEVKPEWKVRSYTTATS</sequence>
<gene>
    <name evidence="1" type="ORF">AVDCRST_MAG55-2368</name>
</gene>
<organism evidence="1">
    <name type="scientific">uncultured Rubrobacteraceae bacterium</name>
    <dbReference type="NCBI Taxonomy" id="349277"/>
    <lineage>
        <taxon>Bacteria</taxon>
        <taxon>Bacillati</taxon>
        <taxon>Actinomycetota</taxon>
        <taxon>Rubrobacteria</taxon>
        <taxon>Rubrobacterales</taxon>
        <taxon>Rubrobacteraceae</taxon>
        <taxon>environmental samples</taxon>
    </lineage>
</organism>
<evidence type="ECO:0000313" key="1">
    <source>
        <dbReference type="EMBL" id="CAA9426799.1"/>
    </source>
</evidence>
<proteinExistence type="predicted"/>
<dbReference type="AlphaFoldDB" id="A0A6J4Q0E2"/>
<reference evidence="1" key="1">
    <citation type="submission" date="2020-02" db="EMBL/GenBank/DDBJ databases">
        <authorList>
            <person name="Meier V. D."/>
        </authorList>
    </citation>
    <scope>NUCLEOTIDE SEQUENCE</scope>
    <source>
        <strain evidence="1">AVDCRST_MAG55</strain>
    </source>
</reference>
<accession>A0A6J4Q0E2</accession>
<dbReference type="EMBL" id="CADCUZ010000113">
    <property type="protein sequence ID" value="CAA9426799.1"/>
    <property type="molecule type" value="Genomic_DNA"/>
</dbReference>
<name>A0A6J4Q0E2_9ACTN</name>